<dbReference type="OrthoDB" id="3747474at2"/>
<keyword evidence="1" id="KW-1133">Transmembrane helix</keyword>
<accession>E2SC49</accession>
<evidence type="ECO:0000313" key="2">
    <source>
        <dbReference type="EMBL" id="EFQ83335.1"/>
    </source>
</evidence>
<dbReference type="Pfam" id="PF11377">
    <property type="entry name" value="DUF3180"/>
    <property type="match status" value="1"/>
</dbReference>
<comment type="caution">
    <text evidence="2">The sequence shown here is derived from an EMBL/GenBank/DDBJ whole genome shotgun (WGS) entry which is preliminary data.</text>
</comment>
<feature type="transmembrane region" description="Helical" evidence="1">
    <location>
        <begin position="119"/>
        <end position="139"/>
    </location>
</feature>
<proteinExistence type="predicted"/>
<dbReference type="eggNOG" id="ENOG5033CMQ">
    <property type="taxonomic scope" value="Bacteria"/>
</dbReference>
<evidence type="ECO:0000256" key="1">
    <source>
        <dbReference type="SAM" id="Phobius"/>
    </source>
</evidence>
<dbReference type="STRING" id="585531.HMPREF0063_11608"/>
<protein>
    <submittedName>
        <fullName evidence="2">Uncharacterized protein</fullName>
    </submittedName>
</protein>
<dbReference type="HOGENOM" id="CLU_123281_1_0_11"/>
<keyword evidence="1" id="KW-0812">Transmembrane</keyword>
<dbReference type="RefSeq" id="WP_007078950.1">
    <property type="nucleotide sequence ID" value="NZ_CM001024.1"/>
</dbReference>
<keyword evidence="3" id="KW-1185">Reference proteome</keyword>
<gene>
    <name evidence="2" type="ORF">HMPREF0063_11608</name>
</gene>
<dbReference type="AlphaFoldDB" id="E2SC49"/>
<feature type="transmembrane region" description="Helical" evidence="1">
    <location>
        <begin position="39"/>
        <end position="60"/>
    </location>
</feature>
<dbReference type="InterPro" id="IPR021517">
    <property type="entry name" value="DUF3180"/>
</dbReference>
<organism evidence="2 3">
    <name type="scientific">Aeromicrobium marinum DSM 15272</name>
    <dbReference type="NCBI Taxonomy" id="585531"/>
    <lineage>
        <taxon>Bacteria</taxon>
        <taxon>Bacillati</taxon>
        <taxon>Actinomycetota</taxon>
        <taxon>Actinomycetes</taxon>
        <taxon>Propionibacteriales</taxon>
        <taxon>Nocardioidaceae</taxon>
        <taxon>Aeromicrobium</taxon>
    </lineage>
</organism>
<feature type="transmembrane region" description="Helical" evidence="1">
    <location>
        <begin position="80"/>
        <end position="107"/>
    </location>
</feature>
<reference evidence="2" key="1">
    <citation type="submission" date="2010-08" db="EMBL/GenBank/DDBJ databases">
        <authorList>
            <person name="Muzny D."/>
            <person name="Qin X."/>
            <person name="Buhay C."/>
            <person name="Dugan-Rocha S."/>
            <person name="Ding Y."/>
            <person name="Chen G."/>
            <person name="Hawes A."/>
            <person name="Holder M."/>
            <person name="Jhangiani S."/>
            <person name="Johnson A."/>
            <person name="Khan Z."/>
            <person name="Li Z."/>
            <person name="Liu W."/>
            <person name="Liu X."/>
            <person name="Perez L."/>
            <person name="Shen H."/>
            <person name="Wang Q."/>
            <person name="Watt J."/>
            <person name="Xi L."/>
            <person name="Xin Y."/>
            <person name="Zhou J."/>
            <person name="Deng J."/>
            <person name="Jiang H."/>
            <person name="Liu Y."/>
            <person name="Qu J."/>
            <person name="Song X.-Z."/>
            <person name="Zhang L."/>
            <person name="Villasana D."/>
            <person name="Johnson A."/>
            <person name="Liu J."/>
            <person name="Liyanage D."/>
            <person name="Lorensuhewa L."/>
            <person name="Robinson T."/>
            <person name="Song A."/>
            <person name="Song B.-B."/>
            <person name="Dinh H."/>
            <person name="Thornton R."/>
            <person name="Coyle M."/>
            <person name="Francisco L."/>
            <person name="Jackson L."/>
            <person name="Javaid M."/>
            <person name="Korchina V."/>
            <person name="Kovar C."/>
            <person name="Mata R."/>
            <person name="Mathew T."/>
            <person name="Ngo R."/>
            <person name="Nguyen L."/>
            <person name="Nguyen N."/>
            <person name="Okwuonu G."/>
            <person name="Ongeri F."/>
            <person name="Pham C."/>
            <person name="Simmons D."/>
            <person name="Wilczek-Boney K."/>
            <person name="Hale W."/>
            <person name="Jakkamsetti A."/>
            <person name="Pham P."/>
            <person name="Ruth R."/>
            <person name="San Lucas F."/>
            <person name="Warren J."/>
            <person name="Zhang J."/>
            <person name="Zhao Z."/>
            <person name="Zhou C."/>
            <person name="Zhu D."/>
            <person name="Lee S."/>
            <person name="Bess C."/>
            <person name="Blankenburg K."/>
            <person name="Forbes L."/>
            <person name="Fu Q."/>
            <person name="Gubbala S."/>
            <person name="Hirani K."/>
            <person name="Jayaseelan J.C."/>
            <person name="Lara F."/>
            <person name="Munidasa M."/>
            <person name="Palculict T."/>
            <person name="Patil S."/>
            <person name="Pu L.-L."/>
            <person name="Saada N."/>
            <person name="Tang L."/>
            <person name="Weissenberger G."/>
            <person name="Zhu Y."/>
            <person name="Hemphill L."/>
            <person name="Shang Y."/>
            <person name="Youmans B."/>
            <person name="Ayvaz T."/>
            <person name="Ross M."/>
            <person name="Santibanez J."/>
            <person name="Aqrawi P."/>
            <person name="Gross S."/>
            <person name="Joshi V."/>
            <person name="Fowler G."/>
            <person name="Nazareth L."/>
            <person name="Reid J."/>
            <person name="Worley K."/>
            <person name="Petrosino J."/>
            <person name="Highlander S."/>
            <person name="Gibbs R."/>
        </authorList>
    </citation>
    <scope>NUCLEOTIDE SEQUENCE [LARGE SCALE GENOMIC DNA]</scope>
    <source>
        <strain evidence="2">DSM 15272</strain>
    </source>
</reference>
<keyword evidence="1" id="KW-0472">Membrane</keyword>
<sequence>MRPVRRTSALTIVALVGVGLVVGAGIPPLAMRLDRNAPLLSWGSVLVIAVAAAVVGLVAWNTWDTVHRQKKRVHHERGVLLLALAQASSRVGALFAGGYAGFALAFVDTIGTEFGQDRVVRGGVAVLASVGLLVAGLLLERACRLPSDDDEDDDDGTSAEASPA</sequence>
<dbReference type="EMBL" id="ACLF03000005">
    <property type="protein sequence ID" value="EFQ83335.1"/>
    <property type="molecule type" value="Genomic_DNA"/>
</dbReference>
<dbReference type="Proteomes" id="UP000003111">
    <property type="component" value="Unassembled WGS sequence"/>
</dbReference>
<name>E2SC49_9ACTN</name>
<evidence type="ECO:0000313" key="3">
    <source>
        <dbReference type="Proteomes" id="UP000003111"/>
    </source>
</evidence>